<sequence length="112" mass="12074">ETGVSDGDAVLSMLAYLCEKANGDLRTIVKGRVQDSDDGNTENQGIEEAETADTAQPSPRPAPTAASKKPTRKRPRSELVPTKVILVNSSLVLQNSLTINLALLLNSFFRHL</sequence>
<accession>A0A6A5AT55</accession>
<comment type="caution">
    <text evidence="2">The sequence shown here is derived from an EMBL/GenBank/DDBJ whole genome shotgun (WGS) entry which is preliminary data.</text>
</comment>
<evidence type="ECO:0000313" key="2">
    <source>
        <dbReference type="EMBL" id="KAF0767113.1"/>
    </source>
</evidence>
<dbReference type="AlphaFoldDB" id="A0A6A5AT55"/>
<feature type="compositionally biased region" description="Acidic residues" evidence="1">
    <location>
        <begin position="36"/>
        <end position="51"/>
    </location>
</feature>
<dbReference type="Proteomes" id="UP000469452">
    <property type="component" value="Unassembled WGS sequence"/>
</dbReference>
<organism evidence="2 3">
    <name type="scientific">Aphanomyces astaci</name>
    <name type="common">Crayfish plague agent</name>
    <dbReference type="NCBI Taxonomy" id="112090"/>
    <lineage>
        <taxon>Eukaryota</taxon>
        <taxon>Sar</taxon>
        <taxon>Stramenopiles</taxon>
        <taxon>Oomycota</taxon>
        <taxon>Saprolegniomycetes</taxon>
        <taxon>Saprolegniales</taxon>
        <taxon>Verrucalvaceae</taxon>
        <taxon>Aphanomyces</taxon>
    </lineage>
</organism>
<feature type="region of interest" description="Disordered" evidence="1">
    <location>
        <begin position="32"/>
        <end position="80"/>
    </location>
</feature>
<dbReference type="VEuPathDB" id="FungiDB:H257_18648"/>
<dbReference type="EMBL" id="VJMI01006232">
    <property type="protein sequence ID" value="KAF0767113.1"/>
    <property type="molecule type" value="Genomic_DNA"/>
</dbReference>
<protein>
    <submittedName>
        <fullName evidence="2">Uncharacterized protein</fullName>
    </submittedName>
</protein>
<gene>
    <name evidence="2" type="ORF">AaE_002870</name>
</gene>
<evidence type="ECO:0000256" key="1">
    <source>
        <dbReference type="SAM" id="MobiDB-lite"/>
    </source>
</evidence>
<proteinExistence type="predicted"/>
<evidence type="ECO:0000313" key="3">
    <source>
        <dbReference type="Proteomes" id="UP000469452"/>
    </source>
</evidence>
<reference evidence="2 3" key="1">
    <citation type="submission" date="2019-06" db="EMBL/GenBank/DDBJ databases">
        <title>Genomics analysis of Aphanomyces spp. identifies a new class of oomycete effector associated with host adaptation.</title>
        <authorList>
            <person name="Gaulin E."/>
        </authorList>
    </citation>
    <scope>NUCLEOTIDE SEQUENCE [LARGE SCALE GENOMIC DNA]</scope>
    <source>
        <strain evidence="2 3">E</strain>
    </source>
</reference>
<feature type="non-terminal residue" evidence="2">
    <location>
        <position position="1"/>
    </location>
</feature>
<name>A0A6A5AT55_APHAT</name>